<comment type="cofactor">
    <cofactor evidence="1">
        <name>Mg(2+)</name>
        <dbReference type="ChEBI" id="CHEBI:18420"/>
    </cofactor>
</comment>
<feature type="region of interest" description="Disordered" evidence="23">
    <location>
        <begin position="705"/>
        <end position="833"/>
    </location>
</feature>
<keyword evidence="6" id="KW-1017">Isopeptide bond</keyword>
<dbReference type="GO" id="GO:0005730">
    <property type="term" value="C:nucleolus"/>
    <property type="evidence" value="ECO:0007669"/>
    <property type="project" value="UniProtKB-SubCell"/>
</dbReference>
<dbReference type="GO" id="GO:0071035">
    <property type="term" value="P:nuclear polyadenylation-dependent rRNA catabolic process"/>
    <property type="evidence" value="ECO:0007669"/>
    <property type="project" value="TreeGrafter"/>
</dbReference>
<dbReference type="PROSITE" id="PS50967">
    <property type="entry name" value="HRDC"/>
    <property type="match status" value="1"/>
</dbReference>
<proteinExistence type="inferred from homology"/>
<keyword evidence="14" id="KW-0269">Exonuclease</keyword>
<reference evidence="25" key="1">
    <citation type="submission" date="2022-01" db="EMBL/GenBank/DDBJ databases">
        <authorList>
            <person name="Braso-Vives M."/>
        </authorList>
    </citation>
    <scope>NUCLEOTIDE SEQUENCE</scope>
</reference>
<evidence type="ECO:0000256" key="10">
    <source>
        <dbReference type="ARBA" id="ARBA00022723"/>
    </source>
</evidence>
<dbReference type="InterPro" id="IPR045092">
    <property type="entry name" value="Rrp6-like"/>
</dbReference>
<evidence type="ECO:0000256" key="7">
    <source>
        <dbReference type="ARBA" id="ARBA00022552"/>
    </source>
</evidence>
<keyword evidence="5" id="KW-0963">Cytoplasm</keyword>
<evidence type="ECO:0000256" key="6">
    <source>
        <dbReference type="ARBA" id="ARBA00022499"/>
    </source>
</evidence>
<evidence type="ECO:0000256" key="22">
    <source>
        <dbReference type="ARBA" id="ARBA00070703"/>
    </source>
</evidence>
<evidence type="ECO:0000256" key="15">
    <source>
        <dbReference type="ARBA" id="ARBA00022842"/>
    </source>
</evidence>
<dbReference type="GO" id="GO:0071036">
    <property type="term" value="P:nuclear polyadenylation-dependent snoRNA catabolic process"/>
    <property type="evidence" value="ECO:0007669"/>
    <property type="project" value="TreeGrafter"/>
</dbReference>
<keyword evidence="17" id="KW-0694">RNA-binding</keyword>
<dbReference type="OrthoDB" id="2250022at2759"/>
<evidence type="ECO:0000256" key="18">
    <source>
        <dbReference type="ARBA" id="ARBA00023204"/>
    </source>
</evidence>
<comment type="subcellular location">
    <subcellularLocation>
        <location evidence="2">Cytoplasm</location>
    </subcellularLocation>
    <subcellularLocation>
        <location evidence="3">Nucleus</location>
        <location evidence="3">Nucleolus</location>
    </subcellularLocation>
    <subcellularLocation>
        <location evidence="4">Nucleus</location>
        <location evidence="4">Nucleoplasm</location>
    </subcellularLocation>
</comment>
<evidence type="ECO:0000256" key="16">
    <source>
        <dbReference type="ARBA" id="ARBA00022843"/>
    </source>
</evidence>
<dbReference type="GO" id="GO:0019219">
    <property type="term" value="P:regulation of nucleobase-containing compound metabolic process"/>
    <property type="evidence" value="ECO:0007669"/>
    <property type="project" value="UniProtKB-ARBA"/>
</dbReference>
<keyword evidence="7" id="KW-0698">rRNA processing</keyword>
<dbReference type="Gene3D" id="3.30.420.10">
    <property type="entry name" value="Ribonuclease H-like superfamily/Ribonuclease H"/>
    <property type="match status" value="1"/>
</dbReference>
<protein>
    <recommendedName>
        <fullName evidence="22">Exosome complex component 10</fullName>
    </recommendedName>
</protein>
<evidence type="ECO:0000256" key="8">
    <source>
        <dbReference type="ARBA" id="ARBA00022553"/>
    </source>
</evidence>
<dbReference type="GO" id="GO:0005654">
    <property type="term" value="C:nucleoplasm"/>
    <property type="evidence" value="ECO:0007669"/>
    <property type="project" value="UniProtKB-SubCell"/>
</dbReference>
<evidence type="ECO:0000256" key="4">
    <source>
        <dbReference type="ARBA" id="ARBA00004642"/>
    </source>
</evidence>
<comment type="similarity">
    <text evidence="20">Belongs to the exosome component 10/RRP6 family.</text>
</comment>
<evidence type="ECO:0000256" key="19">
    <source>
        <dbReference type="ARBA" id="ARBA00023242"/>
    </source>
</evidence>
<dbReference type="GO" id="GO:0003727">
    <property type="term" value="F:single-stranded RNA binding"/>
    <property type="evidence" value="ECO:0007669"/>
    <property type="project" value="TreeGrafter"/>
</dbReference>
<keyword evidence="9" id="KW-0540">Nuclease</keyword>
<feature type="compositionally biased region" description="Basic residues" evidence="23">
    <location>
        <begin position="850"/>
        <end position="863"/>
    </location>
</feature>
<dbReference type="EMBL" id="OV696696">
    <property type="protein sequence ID" value="CAH1240110.1"/>
    <property type="molecule type" value="Genomic_DNA"/>
</dbReference>
<dbReference type="PANTHER" id="PTHR12124">
    <property type="entry name" value="POLYMYOSITIS/SCLERODERMA AUTOANTIGEN-RELATED"/>
    <property type="match status" value="1"/>
</dbReference>
<dbReference type="InterPro" id="IPR010997">
    <property type="entry name" value="HRDC-like_sf"/>
</dbReference>
<dbReference type="SMART" id="SM00341">
    <property type="entry name" value="HRDC"/>
    <property type="match status" value="1"/>
</dbReference>
<dbReference type="GO" id="GO:0000467">
    <property type="term" value="P:exonucleolytic trimming to generate mature 3'-end of 5.8S rRNA from tricistronic rRNA transcript (SSU-rRNA, 5.8S rRNA, LSU-rRNA)"/>
    <property type="evidence" value="ECO:0007669"/>
    <property type="project" value="InterPro"/>
</dbReference>
<gene>
    <name evidence="25" type="primary">EXOSC10</name>
    <name evidence="25" type="ORF">BLAG_LOCUS4184</name>
</gene>
<keyword evidence="12" id="KW-0378">Hydrolase</keyword>
<feature type="compositionally biased region" description="Basic residues" evidence="23">
    <location>
        <begin position="765"/>
        <end position="774"/>
    </location>
</feature>
<dbReference type="GO" id="GO:0071051">
    <property type="term" value="P:poly(A)-dependent snoRNA 3'-end processing"/>
    <property type="evidence" value="ECO:0007669"/>
    <property type="project" value="TreeGrafter"/>
</dbReference>
<dbReference type="SUPFAM" id="SSF53098">
    <property type="entry name" value="Ribonuclease H-like"/>
    <property type="match status" value="1"/>
</dbReference>
<organism evidence="25 26">
    <name type="scientific">Branchiostoma lanceolatum</name>
    <name type="common">Common lancelet</name>
    <name type="synonym">Amphioxus lanceolatum</name>
    <dbReference type="NCBI Taxonomy" id="7740"/>
    <lineage>
        <taxon>Eukaryota</taxon>
        <taxon>Metazoa</taxon>
        <taxon>Chordata</taxon>
        <taxon>Cephalochordata</taxon>
        <taxon>Leptocardii</taxon>
        <taxon>Amphioxiformes</taxon>
        <taxon>Branchiostomatidae</taxon>
        <taxon>Branchiostoma</taxon>
    </lineage>
</organism>
<dbReference type="GO" id="GO:0005737">
    <property type="term" value="C:cytoplasm"/>
    <property type="evidence" value="ECO:0007669"/>
    <property type="project" value="UniProtKB-SubCell"/>
</dbReference>
<dbReference type="InterPro" id="IPR044876">
    <property type="entry name" value="HRDC_dom_sf"/>
</dbReference>
<dbReference type="GO" id="GO:0071044">
    <property type="term" value="P:histone mRNA catabolic process"/>
    <property type="evidence" value="ECO:0007669"/>
    <property type="project" value="TreeGrafter"/>
</dbReference>
<dbReference type="SMART" id="SM00474">
    <property type="entry name" value="35EXOc"/>
    <property type="match status" value="1"/>
</dbReference>
<feature type="compositionally biased region" description="Polar residues" evidence="23">
    <location>
        <begin position="134"/>
        <end position="146"/>
    </location>
</feature>
<evidence type="ECO:0000256" key="2">
    <source>
        <dbReference type="ARBA" id="ARBA00004496"/>
    </source>
</evidence>
<dbReference type="AlphaFoldDB" id="A0A8J9W869"/>
<keyword evidence="10" id="KW-0479">Metal-binding</keyword>
<dbReference type="GO" id="GO:0000175">
    <property type="term" value="F:3'-5'-RNA exonuclease activity"/>
    <property type="evidence" value="ECO:0007669"/>
    <property type="project" value="InterPro"/>
</dbReference>
<dbReference type="Pfam" id="PF00570">
    <property type="entry name" value="HRDC"/>
    <property type="match status" value="1"/>
</dbReference>
<keyword evidence="26" id="KW-1185">Reference proteome</keyword>
<keyword evidence="13" id="KW-0271">Exosome</keyword>
<feature type="compositionally biased region" description="Polar residues" evidence="23">
    <location>
        <begin position="782"/>
        <end position="803"/>
    </location>
</feature>
<feature type="region of interest" description="Disordered" evidence="23">
    <location>
        <begin position="850"/>
        <end position="869"/>
    </location>
</feature>
<dbReference type="InterPro" id="IPR012337">
    <property type="entry name" value="RNaseH-like_sf"/>
</dbReference>
<dbReference type="GO" id="GO:0071039">
    <property type="term" value="P:nuclear polyadenylation-dependent CUT catabolic process"/>
    <property type="evidence" value="ECO:0007669"/>
    <property type="project" value="TreeGrafter"/>
</dbReference>
<name>A0A8J9W869_BRALA</name>
<dbReference type="FunFam" id="1.10.150.80:FF:000001">
    <property type="entry name" value="Putative exosome component 10"/>
    <property type="match status" value="1"/>
</dbReference>
<evidence type="ECO:0000256" key="13">
    <source>
        <dbReference type="ARBA" id="ARBA00022835"/>
    </source>
</evidence>
<evidence type="ECO:0000256" key="23">
    <source>
        <dbReference type="SAM" id="MobiDB-lite"/>
    </source>
</evidence>
<evidence type="ECO:0000256" key="14">
    <source>
        <dbReference type="ARBA" id="ARBA00022839"/>
    </source>
</evidence>
<dbReference type="InterPro" id="IPR012588">
    <property type="entry name" value="Exosome-assoc_fac_Rrp6_N"/>
</dbReference>
<dbReference type="Proteomes" id="UP000838412">
    <property type="component" value="Chromosome 11"/>
</dbReference>
<dbReference type="GO" id="GO:0006281">
    <property type="term" value="P:DNA repair"/>
    <property type="evidence" value="ECO:0007669"/>
    <property type="project" value="UniProtKB-KW"/>
</dbReference>
<keyword evidence="15" id="KW-0460">Magnesium</keyword>
<accession>A0A8J9W869</accession>
<dbReference type="InterPro" id="IPR002121">
    <property type="entry name" value="HRDC_dom"/>
</dbReference>
<dbReference type="GO" id="GO:0046872">
    <property type="term" value="F:metal ion binding"/>
    <property type="evidence" value="ECO:0007669"/>
    <property type="project" value="UniProtKB-KW"/>
</dbReference>
<comment type="subunit">
    <text evidence="21">Component of the RNA exosome complex. The catalytically inactive RNA exosome core complex (Exo-9) associates with the catalytic subunit EXOSC10/RRP6 (via its N-terminus). Exo-9 may associate with DIS3 to form the nucleolar exosome complex, or DIS3L to form the cytoplasmic exosome complex. The RNA exosome complex interacts with cofactors C1D/RRP47, MPHOSPH6/MPP6 and MTREX/MTR4. Interacts with MTREX; the interaction with MTREX mediates the association of MTREX with nuclear RNA exosomes. Part of the small subunit (SSU) processome, composed of more than 70 proteins and the RNA chaperone small nucleolar RNA (snoRNA) U3. Interacts with ALYREF/THOC4. Interacts with DHX36; this interaction occurs in a RNase-insensitive manner. Interacts with NRDE2. Interacts (via C-terminus) with USP36 (via C-terminus); the interaction is facilitated by the association with RNA and promotes sumoylation of EXOSC10.</text>
</comment>
<keyword evidence="18" id="KW-0234">DNA repair</keyword>
<dbReference type="InterPro" id="IPR049559">
    <property type="entry name" value="Rrp6p-like_exo"/>
</dbReference>
<dbReference type="SUPFAM" id="SSF47819">
    <property type="entry name" value="HRDC-like"/>
    <property type="match status" value="1"/>
</dbReference>
<evidence type="ECO:0000256" key="1">
    <source>
        <dbReference type="ARBA" id="ARBA00001946"/>
    </source>
</evidence>
<sequence length="869" mass="97940">MADEVADEAEHVPTTPVGDINSFVQRGLSSVLRATKSSRTALPSPGDDFDYYSSFAGFREFAATQAHRIVNNMNALLRHEGVEGEVLRGKKSVELDDRLDTVVEANDVILERVGSLLDEASGVVKQKEPVLPTGTPQAGTLVSSWNKKSRSKSGSEKSVTWRLLHARNIERPQLKFKDKIDNSNTPFIPIIRHKPNALRPLPKYEQQKRHPEDLDVPAALADFIHRQREVQQGQAVDLTAHPYQYELEHFQPTPQQLQKKEPQPSKPLDATPLTLVTTLEELMEMNDKLSMCSEFAVDLEHHSYRSFQGFTCLMQVSTRDHDYIVDTLALRADLHILNDTFTDPKVTKVFHGADMDIQWLQRDFGVYVVNMFDTGQASHVLGLPRHSLAYLLKTYCDVEPDKKYQLADWRIRPLPQEMIQYGREDTHYLLHIYDCMRSELLDTGNNEANLLHNTLERSRLVCLQRYQKLLYTEDSYLNLLQKHKKNFNSQQLHAVRLLYRWRDTVARQEDESTGYILPNHMLLVLAETLPKQIQGVFACCNPVPPLVRQHIEDVHRLLVQARDVPLVKTESTSVVRRRDRKVQDDRVTDLYCPHDLSKLTSTPDSHVPPTTVPAAVKKNPSMFGEEGGSGKNQSQHPLTCIKAHPDITLFDTVAKTQKGAASLEGKLSANQEKVARIMASFTSPFGKKLPFKLVQPGFHEFKPTTKVKSRVNTATSKQTKSSPGQNKDPETEVAQGTDESPGVKRPAAQVEEEVSVPLSELGAGGKKKKKKKKDKSSGPIEVQTQGKEITPSVTVVPVESQTDICAPKVQETSGKPKKKRKAQDVSELDKDFQPFDYSKTDMSVFNLNEKKKKKKIKKQKTKTGKAAGN</sequence>
<dbReference type="InterPro" id="IPR002562">
    <property type="entry name" value="3'-5'_exonuclease_dom"/>
</dbReference>
<dbReference type="Pfam" id="PF01612">
    <property type="entry name" value="DNA_pol_A_exo1"/>
    <property type="match status" value="1"/>
</dbReference>
<keyword evidence="19" id="KW-0539">Nucleus</keyword>
<dbReference type="GO" id="GO:0071037">
    <property type="term" value="P:nuclear polyadenylation-dependent snRNA catabolic process"/>
    <property type="evidence" value="ECO:0007669"/>
    <property type="project" value="TreeGrafter"/>
</dbReference>
<feature type="compositionally biased region" description="Polar residues" evidence="23">
    <location>
        <begin position="710"/>
        <end position="725"/>
    </location>
</feature>
<evidence type="ECO:0000256" key="9">
    <source>
        <dbReference type="ARBA" id="ARBA00022722"/>
    </source>
</evidence>
<evidence type="ECO:0000256" key="11">
    <source>
        <dbReference type="ARBA" id="ARBA00022763"/>
    </source>
</evidence>
<dbReference type="GO" id="GO:0000176">
    <property type="term" value="C:nuclear exosome (RNase complex)"/>
    <property type="evidence" value="ECO:0007669"/>
    <property type="project" value="InterPro"/>
</dbReference>
<dbReference type="GO" id="GO:0000166">
    <property type="term" value="F:nucleotide binding"/>
    <property type="evidence" value="ECO:0007669"/>
    <property type="project" value="InterPro"/>
</dbReference>
<evidence type="ECO:0000256" key="20">
    <source>
        <dbReference type="ARBA" id="ARBA00043957"/>
    </source>
</evidence>
<feature type="region of interest" description="Disordered" evidence="23">
    <location>
        <begin position="129"/>
        <end position="153"/>
    </location>
</feature>
<keyword evidence="16" id="KW-0832">Ubl conjugation</keyword>
<dbReference type="GO" id="GO:0071040">
    <property type="term" value="P:nuclear polyadenylation-dependent antisense transcript catabolic process"/>
    <property type="evidence" value="ECO:0007669"/>
    <property type="project" value="TreeGrafter"/>
</dbReference>
<feature type="domain" description="HRDC" evidence="24">
    <location>
        <begin position="488"/>
        <end position="568"/>
    </location>
</feature>
<dbReference type="Pfam" id="PF08066">
    <property type="entry name" value="PMC2NT"/>
    <property type="match status" value="1"/>
</dbReference>
<dbReference type="FunFam" id="3.30.420.10:FF:000022">
    <property type="entry name" value="Exosome component 10"/>
    <property type="match status" value="1"/>
</dbReference>
<dbReference type="GO" id="GO:0071038">
    <property type="term" value="P:TRAMP-dependent tRNA surveillance pathway"/>
    <property type="evidence" value="ECO:0007669"/>
    <property type="project" value="TreeGrafter"/>
</dbReference>
<evidence type="ECO:0000256" key="12">
    <source>
        <dbReference type="ARBA" id="ARBA00022801"/>
    </source>
</evidence>
<evidence type="ECO:0000313" key="26">
    <source>
        <dbReference type="Proteomes" id="UP000838412"/>
    </source>
</evidence>
<keyword evidence="11" id="KW-0227">DNA damage</keyword>
<feature type="compositionally biased region" description="Basic and acidic residues" evidence="23">
    <location>
        <begin position="822"/>
        <end position="833"/>
    </location>
</feature>
<dbReference type="PANTHER" id="PTHR12124:SF47">
    <property type="entry name" value="EXOSOME COMPONENT 10"/>
    <property type="match status" value="1"/>
</dbReference>
<evidence type="ECO:0000256" key="17">
    <source>
        <dbReference type="ARBA" id="ARBA00022884"/>
    </source>
</evidence>
<evidence type="ECO:0000256" key="5">
    <source>
        <dbReference type="ARBA" id="ARBA00022490"/>
    </source>
</evidence>
<evidence type="ECO:0000256" key="21">
    <source>
        <dbReference type="ARBA" id="ARBA00065628"/>
    </source>
</evidence>
<keyword evidence="8" id="KW-0597">Phosphoprotein</keyword>
<dbReference type="Gene3D" id="1.10.150.80">
    <property type="entry name" value="HRDC domain"/>
    <property type="match status" value="1"/>
</dbReference>
<dbReference type="CDD" id="cd06147">
    <property type="entry name" value="Rrp6p_like_exo"/>
    <property type="match status" value="1"/>
</dbReference>
<evidence type="ECO:0000313" key="25">
    <source>
        <dbReference type="EMBL" id="CAH1240110.1"/>
    </source>
</evidence>
<evidence type="ECO:0000256" key="3">
    <source>
        <dbReference type="ARBA" id="ARBA00004604"/>
    </source>
</evidence>
<dbReference type="InterPro" id="IPR036397">
    <property type="entry name" value="RNaseH_sf"/>
</dbReference>
<evidence type="ECO:0000259" key="24">
    <source>
        <dbReference type="PROSITE" id="PS50967"/>
    </source>
</evidence>